<evidence type="ECO:0000313" key="1">
    <source>
        <dbReference type="EMBL" id="EKV31885.1"/>
    </source>
</evidence>
<evidence type="ECO:0000313" key="2">
    <source>
        <dbReference type="Proteomes" id="UP000009881"/>
    </source>
</evidence>
<dbReference type="EMBL" id="ANHY01000005">
    <property type="protein sequence ID" value="EKV31885.1"/>
    <property type="molecule type" value="Genomic_DNA"/>
</dbReference>
<gene>
    <name evidence="1" type="ORF">C882_3637</name>
</gene>
<protein>
    <submittedName>
        <fullName evidence="1">Uncharacterized protein</fullName>
    </submittedName>
</protein>
<dbReference type="AlphaFoldDB" id="K9H0S7"/>
<accession>K9H0S7</accession>
<proteinExistence type="predicted"/>
<keyword evidence="2" id="KW-1185">Reference proteome</keyword>
<reference evidence="1 2" key="1">
    <citation type="journal article" date="2013" name="Genome Announc.">
        <title>Draft Genome Sequence of an Alphaproteobacterium, Caenispirillum salinarum AK4(T), Isolated from a Solar Saltern.</title>
        <authorList>
            <person name="Khatri I."/>
            <person name="Singh A."/>
            <person name="Korpole S."/>
            <person name="Pinnaka A.K."/>
            <person name="Subramanian S."/>
        </authorList>
    </citation>
    <scope>NUCLEOTIDE SEQUENCE [LARGE SCALE GENOMIC DNA]</scope>
    <source>
        <strain evidence="1 2">AK4</strain>
    </source>
</reference>
<name>K9H0S7_9PROT</name>
<sequence>MFQNVIGGALKDKASGCPLRVVIGGFRYAAGMAWLRGCD</sequence>
<dbReference type="Proteomes" id="UP000009881">
    <property type="component" value="Unassembled WGS sequence"/>
</dbReference>
<organism evidence="1 2">
    <name type="scientific">Caenispirillum salinarum AK4</name>
    <dbReference type="NCBI Taxonomy" id="1238182"/>
    <lineage>
        <taxon>Bacteria</taxon>
        <taxon>Pseudomonadati</taxon>
        <taxon>Pseudomonadota</taxon>
        <taxon>Alphaproteobacteria</taxon>
        <taxon>Rhodospirillales</taxon>
        <taxon>Novispirillaceae</taxon>
        <taxon>Caenispirillum</taxon>
    </lineage>
</organism>
<comment type="caution">
    <text evidence="1">The sequence shown here is derived from an EMBL/GenBank/DDBJ whole genome shotgun (WGS) entry which is preliminary data.</text>
</comment>